<reference evidence="1 2" key="1">
    <citation type="journal article" date="2019" name="Nat. Ecol. Evol.">
        <title>Megaphylogeny resolves global patterns of mushroom evolution.</title>
        <authorList>
            <person name="Varga T."/>
            <person name="Krizsan K."/>
            <person name="Foldi C."/>
            <person name="Dima B."/>
            <person name="Sanchez-Garcia M."/>
            <person name="Sanchez-Ramirez S."/>
            <person name="Szollosi G.J."/>
            <person name="Szarkandi J.G."/>
            <person name="Papp V."/>
            <person name="Albert L."/>
            <person name="Andreopoulos W."/>
            <person name="Angelini C."/>
            <person name="Antonin V."/>
            <person name="Barry K.W."/>
            <person name="Bougher N.L."/>
            <person name="Buchanan P."/>
            <person name="Buyck B."/>
            <person name="Bense V."/>
            <person name="Catcheside P."/>
            <person name="Chovatia M."/>
            <person name="Cooper J."/>
            <person name="Damon W."/>
            <person name="Desjardin D."/>
            <person name="Finy P."/>
            <person name="Geml J."/>
            <person name="Haridas S."/>
            <person name="Hughes K."/>
            <person name="Justo A."/>
            <person name="Karasinski D."/>
            <person name="Kautmanova I."/>
            <person name="Kiss B."/>
            <person name="Kocsube S."/>
            <person name="Kotiranta H."/>
            <person name="LaButti K.M."/>
            <person name="Lechner B.E."/>
            <person name="Liimatainen K."/>
            <person name="Lipzen A."/>
            <person name="Lukacs Z."/>
            <person name="Mihaltcheva S."/>
            <person name="Morgado L.N."/>
            <person name="Niskanen T."/>
            <person name="Noordeloos M.E."/>
            <person name="Ohm R.A."/>
            <person name="Ortiz-Santana B."/>
            <person name="Ovrebo C."/>
            <person name="Racz N."/>
            <person name="Riley R."/>
            <person name="Savchenko A."/>
            <person name="Shiryaev A."/>
            <person name="Soop K."/>
            <person name="Spirin V."/>
            <person name="Szebenyi C."/>
            <person name="Tomsovsky M."/>
            <person name="Tulloss R.E."/>
            <person name="Uehling J."/>
            <person name="Grigoriev I.V."/>
            <person name="Vagvolgyi C."/>
            <person name="Papp T."/>
            <person name="Martin F.M."/>
            <person name="Miettinen O."/>
            <person name="Hibbett D.S."/>
            <person name="Nagy L.G."/>
        </authorList>
    </citation>
    <scope>NUCLEOTIDE SEQUENCE [LARGE SCALE GENOMIC DNA]</scope>
    <source>
        <strain evidence="1 2">NL-1719</strain>
    </source>
</reference>
<keyword evidence="2" id="KW-1185">Reference proteome</keyword>
<evidence type="ECO:0000313" key="1">
    <source>
        <dbReference type="EMBL" id="TFK75664.1"/>
    </source>
</evidence>
<dbReference type="EMBL" id="ML208262">
    <property type="protein sequence ID" value="TFK75664.1"/>
    <property type="molecule type" value="Genomic_DNA"/>
</dbReference>
<accession>A0ACD3BD74</accession>
<gene>
    <name evidence="1" type="ORF">BDN72DRAFT_853287</name>
</gene>
<proteinExistence type="predicted"/>
<evidence type="ECO:0000313" key="2">
    <source>
        <dbReference type="Proteomes" id="UP000308600"/>
    </source>
</evidence>
<name>A0ACD3BD74_9AGAR</name>
<sequence>MSRFKAKPGFIRSRARPYLPALHQRPQHKENITPTLITLSLSSFLPSSPSSKSSESLLLPGFCPPSPSKHRRLSSRLVDSPALWLCLYFFCNLGLTLFNKGVLVHFPFPYTLSAVHALSGSLGTAFLERSGAFKAVTLDWRQRNTLIAFSALYSVNILLSNVSLRMVTVPFHQVVRSSTPLFIILLSLLFLGRRSSTARLVSLVPVIMGVGLATYGDYQFTMPGLVLTLLGTLLAAAKTLATEILQVPPRNYDHSHPETDDSILLAKSDAYTPSIHHKFRFSNLFSLLPPISSIGLLHLLSPIAFFQTIVLAYLTGELGRVATHFSLGEISLGSSHGSVFSVVTPSHGLQVLFVLMNGLMAFGLNVTSFGANRRVGAVAMSVAGNVKQVLTILCAVLIFEVTITGMNATGIALTILGGAWYAAVELQEKQKTHL</sequence>
<dbReference type="Proteomes" id="UP000308600">
    <property type="component" value="Unassembled WGS sequence"/>
</dbReference>
<organism evidence="1 2">
    <name type="scientific">Pluteus cervinus</name>
    <dbReference type="NCBI Taxonomy" id="181527"/>
    <lineage>
        <taxon>Eukaryota</taxon>
        <taxon>Fungi</taxon>
        <taxon>Dikarya</taxon>
        <taxon>Basidiomycota</taxon>
        <taxon>Agaricomycotina</taxon>
        <taxon>Agaricomycetes</taxon>
        <taxon>Agaricomycetidae</taxon>
        <taxon>Agaricales</taxon>
        <taxon>Pluteineae</taxon>
        <taxon>Pluteaceae</taxon>
        <taxon>Pluteus</taxon>
    </lineage>
</organism>
<protein>
    <submittedName>
        <fullName evidence="1">TPT-domain-containing protein</fullName>
    </submittedName>
</protein>